<dbReference type="PANTHER" id="PTHR43133">
    <property type="entry name" value="RNA POLYMERASE ECF-TYPE SIGMA FACTO"/>
    <property type="match status" value="1"/>
</dbReference>
<comment type="function">
    <text evidence="7">Sigma factors are initiation factors that promote the attachment of RNA polymerase to specific initiation sites and are then released. Sigma-S contributes to the protection against external stress, thus playing a role in cellular fitness and survival.</text>
</comment>
<reference evidence="9 10" key="1">
    <citation type="submission" date="2019-04" db="EMBL/GenBank/DDBJ databases">
        <authorList>
            <person name="Van Vliet M D."/>
        </authorList>
    </citation>
    <scope>NUCLEOTIDE SEQUENCE [LARGE SCALE GENOMIC DNA]</scope>
    <source>
        <strain evidence="9 10">F1</strain>
    </source>
</reference>
<comment type="similarity">
    <text evidence="1">Belongs to the sigma-70 factor family.</text>
</comment>
<sequence>MGHTYATRKTLLQRARNQRDEHSWAELVSVYRKYAYSVIRSLNVSEHDAEDILQQVFLKLWEKLPQMDLDEIVRFRSLLGRITKHCTIDYVRRRSKAAEKLQQAAQDETIQYLKAIQLPEIDRIAEERWEVFLATQALDNVESQFSGQAVTVFRMSLNGRGVREIAQELGLEENSVYRLRTRVKNQLVLEIQHLRKELE</sequence>
<evidence type="ECO:0000313" key="9">
    <source>
        <dbReference type="EMBL" id="VGO12592.1"/>
    </source>
</evidence>
<dbReference type="RefSeq" id="WP_168442001.1">
    <property type="nucleotide sequence ID" value="NZ_CAAHFG010000001.1"/>
</dbReference>
<keyword evidence="3" id="KW-0805">Transcription regulation</keyword>
<name>A0A6C2TY78_PONDE</name>
<organism evidence="9 10">
    <name type="scientific">Pontiella desulfatans</name>
    <dbReference type="NCBI Taxonomy" id="2750659"/>
    <lineage>
        <taxon>Bacteria</taxon>
        <taxon>Pseudomonadati</taxon>
        <taxon>Kiritimatiellota</taxon>
        <taxon>Kiritimatiellia</taxon>
        <taxon>Kiritimatiellales</taxon>
        <taxon>Pontiellaceae</taxon>
        <taxon>Pontiella</taxon>
    </lineage>
</organism>
<proteinExistence type="inferred from homology"/>
<dbReference type="PANTHER" id="PTHR43133:SF8">
    <property type="entry name" value="RNA POLYMERASE SIGMA FACTOR HI_1459-RELATED"/>
    <property type="match status" value="1"/>
</dbReference>
<keyword evidence="6" id="KW-0804">Transcription</keyword>
<dbReference type="Proteomes" id="UP000366872">
    <property type="component" value="Unassembled WGS sequence"/>
</dbReference>
<evidence type="ECO:0000256" key="2">
    <source>
        <dbReference type="ARBA" id="ARBA00021245"/>
    </source>
</evidence>
<dbReference type="GO" id="GO:0003677">
    <property type="term" value="F:DNA binding"/>
    <property type="evidence" value="ECO:0007669"/>
    <property type="project" value="UniProtKB-KW"/>
</dbReference>
<dbReference type="Gene3D" id="1.10.1740.10">
    <property type="match status" value="1"/>
</dbReference>
<dbReference type="SUPFAM" id="SSF46894">
    <property type="entry name" value="C-terminal effector domain of the bipartite response regulators"/>
    <property type="match status" value="1"/>
</dbReference>
<dbReference type="SUPFAM" id="SSF88946">
    <property type="entry name" value="Sigma2 domain of RNA polymerase sigma factors"/>
    <property type="match status" value="1"/>
</dbReference>
<dbReference type="EMBL" id="CAAHFG010000001">
    <property type="protein sequence ID" value="VGO12592.1"/>
    <property type="molecule type" value="Genomic_DNA"/>
</dbReference>
<evidence type="ECO:0000313" key="10">
    <source>
        <dbReference type="Proteomes" id="UP000366872"/>
    </source>
</evidence>
<keyword evidence="4" id="KW-0731">Sigma factor</keyword>
<evidence type="ECO:0000259" key="8">
    <source>
        <dbReference type="Pfam" id="PF04542"/>
    </source>
</evidence>
<dbReference type="AlphaFoldDB" id="A0A6C2TY78"/>
<evidence type="ECO:0000256" key="7">
    <source>
        <dbReference type="ARBA" id="ARBA00024701"/>
    </source>
</evidence>
<dbReference type="Pfam" id="PF04542">
    <property type="entry name" value="Sigma70_r2"/>
    <property type="match status" value="1"/>
</dbReference>
<feature type="domain" description="RNA polymerase sigma-70 region 2" evidence="8">
    <location>
        <begin position="27"/>
        <end position="96"/>
    </location>
</feature>
<dbReference type="NCBIfam" id="TIGR02937">
    <property type="entry name" value="sigma70-ECF"/>
    <property type="match status" value="1"/>
</dbReference>
<evidence type="ECO:0000256" key="1">
    <source>
        <dbReference type="ARBA" id="ARBA00007788"/>
    </source>
</evidence>
<accession>A0A6C2TY78</accession>
<evidence type="ECO:0000256" key="5">
    <source>
        <dbReference type="ARBA" id="ARBA00023125"/>
    </source>
</evidence>
<dbReference type="InterPro" id="IPR013325">
    <property type="entry name" value="RNA_pol_sigma_r2"/>
</dbReference>
<evidence type="ECO:0000256" key="3">
    <source>
        <dbReference type="ARBA" id="ARBA00023015"/>
    </source>
</evidence>
<dbReference type="InterPro" id="IPR007627">
    <property type="entry name" value="RNA_pol_sigma70_r2"/>
</dbReference>
<dbReference type="InterPro" id="IPR016032">
    <property type="entry name" value="Sig_transdc_resp-reg_C-effctor"/>
</dbReference>
<evidence type="ECO:0000256" key="4">
    <source>
        <dbReference type="ARBA" id="ARBA00023082"/>
    </source>
</evidence>
<evidence type="ECO:0000256" key="6">
    <source>
        <dbReference type="ARBA" id="ARBA00023163"/>
    </source>
</evidence>
<gene>
    <name evidence="9" type="ORF">PDESU_01145</name>
</gene>
<dbReference type="InterPro" id="IPR014284">
    <property type="entry name" value="RNA_pol_sigma-70_dom"/>
</dbReference>
<keyword evidence="5" id="KW-0238">DNA-binding</keyword>
<protein>
    <recommendedName>
        <fullName evidence="2">RNA polymerase sigma factor SigS</fullName>
    </recommendedName>
</protein>
<keyword evidence="10" id="KW-1185">Reference proteome</keyword>
<dbReference type="InterPro" id="IPR039425">
    <property type="entry name" value="RNA_pol_sigma-70-like"/>
</dbReference>
<dbReference type="GO" id="GO:0006352">
    <property type="term" value="P:DNA-templated transcription initiation"/>
    <property type="evidence" value="ECO:0007669"/>
    <property type="project" value="InterPro"/>
</dbReference>
<dbReference type="GO" id="GO:0016987">
    <property type="term" value="F:sigma factor activity"/>
    <property type="evidence" value="ECO:0007669"/>
    <property type="project" value="UniProtKB-KW"/>
</dbReference>